<dbReference type="Pfam" id="PF02743">
    <property type="entry name" value="dCache_1"/>
    <property type="match status" value="1"/>
</dbReference>
<dbReference type="GO" id="GO:0000155">
    <property type="term" value="F:phosphorelay sensor kinase activity"/>
    <property type="evidence" value="ECO:0007669"/>
    <property type="project" value="InterPro"/>
</dbReference>
<evidence type="ECO:0000313" key="11">
    <source>
        <dbReference type="EMBL" id="ADZ82746.1"/>
    </source>
</evidence>
<evidence type="ECO:0000256" key="2">
    <source>
        <dbReference type="ARBA" id="ARBA00022475"/>
    </source>
</evidence>
<evidence type="ECO:0000256" key="4">
    <source>
        <dbReference type="ARBA" id="ARBA00022679"/>
    </source>
</evidence>
<evidence type="ECO:0000313" key="12">
    <source>
        <dbReference type="Proteomes" id="UP000008467"/>
    </source>
</evidence>
<keyword evidence="6 11" id="KW-0418">Kinase</keyword>
<dbReference type="EMBL" id="CP002582">
    <property type="protein sequence ID" value="ADZ82746.1"/>
    <property type="molecule type" value="Genomic_DNA"/>
</dbReference>
<dbReference type="Gene3D" id="3.30.565.10">
    <property type="entry name" value="Histidine kinase-like ATPase, C-terminal domain"/>
    <property type="match status" value="1"/>
</dbReference>
<feature type="transmembrane region" description="Helical" evidence="9">
    <location>
        <begin position="300"/>
        <end position="322"/>
    </location>
</feature>
<sequence>MRIIKKILTFNRNMKVKKQLIGIYVIVILIPILIIGVQLTTLMCNMVVDRAINEACVNIERIKERLNEKIKIANSVAESIYVDGKIAQVLKTQFEDSAQIVNTYKDLTIISTYLMHYEEISSIRIYNDNLTLLNNSQFVRATEDIKRSDWYQAALARDSQMEWHLKYDEIRKQYYMSLIRALRDKQKNLLGVLVINFDPEKINRIIKDEPYDTMITINGQVVTTSGNSDPLYEQLDHLRELQVEQNKNYKIKVSNDTGAEYIIFTSFTPVKTFNSKVEICMSMSVNSITGETLKIVRTSLAMIMISLGLSGILILIFSKGFSNRIILVRKEMHKVSLGDFNIRKSIEGNDEIGELYEDICQTVESVKQLIEENYSAKVQKEELKRKQKEMQFEMLSSQINPHFLYNTLETIRMKAYCNGETELAGVVKKLSKLLRRNLEVSDRSVSLASELEMIEAYLTIQKFRFGERISYHIENEIESEKYYLLPLLLQPIVENAFIHGLEAKQGSGKIVCSIKEQNHCLKIAISDNGLGISKERLQQIQRSLHGEQIEERNRVGLKNINERIKLYYGDMYGITIESIEDQGTTVTIVLPKMQEG</sequence>
<dbReference type="InterPro" id="IPR033479">
    <property type="entry name" value="dCache_1"/>
</dbReference>
<dbReference type="PANTHER" id="PTHR34220">
    <property type="entry name" value="SENSOR HISTIDINE KINASE YPDA"/>
    <property type="match status" value="1"/>
</dbReference>
<keyword evidence="7 9" id="KW-1133">Transmembrane helix</keyword>
<evidence type="ECO:0000256" key="5">
    <source>
        <dbReference type="ARBA" id="ARBA00022692"/>
    </source>
</evidence>
<dbReference type="AlphaFoldDB" id="F2JRD7"/>
<dbReference type="InterPro" id="IPR036890">
    <property type="entry name" value="HATPase_C_sf"/>
</dbReference>
<dbReference type="SMART" id="SM00387">
    <property type="entry name" value="HATPase_c"/>
    <property type="match status" value="1"/>
</dbReference>
<dbReference type="KEGG" id="cle:Clole_1014"/>
<keyword evidence="8 9" id="KW-0472">Membrane</keyword>
<dbReference type="Pfam" id="PF06580">
    <property type="entry name" value="His_kinase"/>
    <property type="match status" value="1"/>
</dbReference>
<dbReference type="InterPro" id="IPR003660">
    <property type="entry name" value="HAMP_dom"/>
</dbReference>
<dbReference type="eggNOG" id="COG2972">
    <property type="taxonomic scope" value="Bacteria"/>
</dbReference>
<accession>F2JRD7</accession>
<keyword evidence="5 9" id="KW-0812">Transmembrane</keyword>
<dbReference type="PANTHER" id="PTHR34220:SF7">
    <property type="entry name" value="SENSOR HISTIDINE KINASE YPDA"/>
    <property type="match status" value="1"/>
</dbReference>
<dbReference type="HOGENOM" id="CLU_020473_6_0_9"/>
<dbReference type="CDD" id="cd06225">
    <property type="entry name" value="HAMP"/>
    <property type="match status" value="1"/>
</dbReference>
<dbReference type="STRING" id="642492.Clole_1014"/>
<dbReference type="InterPro" id="IPR010559">
    <property type="entry name" value="Sig_transdc_His_kin_internal"/>
</dbReference>
<evidence type="ECO:0000256" key="9">
    <source>
        <dbReference type="SAM" id="Phobius"/>
    </source>
</evidence>
<dbReference type="SUPFAM" id="SSF55874">
    <property type="entry name" value="ATPase domain of HSP90 chaperone/DNA topoisomerase II/histidine kinase"/>
    <property type="match status" value="1"/>
</dbReference>
<evidence type="ECO:0000256" key="6">
    <source>
        <dbReference type="ARBA" id="ARBA00022777"/>
    </source>
</evidence>
<comment type="subcellular location">
    <subcellularLocation>
        <location evidence="1">Cell membrane</location>
        <topology evidence="1">Multi-pass membrane protein</topology>
    </subcellularLocation>
</comment>
<dbReference type="PROSITE" id="PS50885">
    <property type="entry name" value="HAMP"/>
    <property type="match status" value="1"/>
</dbReference>
<keyword evidence="3" id="KW-0597">Phosphoprotein</keyword>
<dbReference type="InterPro" id="IPR050640">
    <property type="entry name" value="Bact_2-comp_sensor_kinase"/>
</dbReference>
<dbReference type="Proteomes" id="UP000008467">
    <property type="component" value="Chromosome"/>
</dbReference>
<dbReference type="InterPro" id="IPR003594">
    <property type="entry name" value="HATPase_dom"/>
</dbReference>
<proteinExistence type="predicted"/>
<keyword evidence="2" id="KW-1003">Cell membrane</keyword>
<protein>
    <submittedName>
        <fullName evidence="11">Integral membrane sensor signal transduction histidine kinase</fullName>
    </submittedName>
</protein>
<reference evidence="11 12" key="1">
    <citation type="journal article" date="2011" name="J. Bacteriol.">
        <title>Complete genome sequence of the cellulose-degrading bacterium Cellulosilyticum lentocellum.</title>
        <authorList>
            <consortium name="US DOE Joint Genome Institute"/>
            <person name="Miller D.A."/>
            <person name="Suen G."/>
            <person name="Bruce D."/>
            <person name="Copeland A."/>
            <person name="Cheng J.F."/>
            <person name="Detter C."/>
            <person name="Goodwin L.A."/>
            <person name="Han C.S."/>
            <person name="Hauser L.J."/>
            <person name="Land M.L."/>
            <person name="Lapidus A."/>
            <person name="Lucas S."/>
            <person name="Meincke L."/>
            <person name="Pitluck S."/>
            <person name="Tapia R."/>
            <person name="Teshima H."/>
            <person name="Woyke T."/>
            <person name="Fox B.G."/>
            <person name="Angert E.R."/>
            <person name="Currie C.R."/>
        </authorList>
    </citation>
    <scope>NUCLEOTIDE SEQUENCE [LARGE SCALE GENOMIC DNA]</scope>
    <source>
        <strain evidence="12">ATCC 49066 / DSM 5427 / NCIMB 11756 / RHM5</strain>
    </source>
</reference>
<gene>
    <name evidence="11" type="ordered locus">Clole_1014</name>
</gene>
<name>F2JRD7_CELLD</name>
<dbReference type="RefSeq" id="WP_013656045.1">
    <property type="nucleotide sequence ID" value="NC_015275.1"/>
</dbReference>
<feature type="transmembrane region" description="Helical" evidence="9">
    <location>
        <begin position="21"/>
        <end position="43"/>
    </location>
</feature>
<keyword evidence="4" id="KW-0808">Transferase</keyword>
<evidence type="ECO:0000259" key="10">
    <source>
        <dbReference type="PROSITE" id="PS50885"/>
    </source>
</evidence>
<dbReference type="Pfam" id="PF02518">
    <property type="entry name" value="HATPase_c"/>
    <property type="match status" value="1"/>
</dbReference>
<dbReference type="GO" id="GO:0005886">
    <property type="term" value="C:plasma membrane"/>
    <property type="evidence" value="ECO:0007669"/>
    <property type="project" value="UniProtKB-SubCell"/>
</dbReference>
<feature type="domain" description="HAMP" evidence="10">
    <location>
        <begin position="319"/>
        <end position="371"/>
    </location>
</feature>
<evidence type="ECO:0000256" key="1">
    <source>
        <dbReference type="ARBA" id="ARBA00004651"/>
    </source>
</evidence>
<evidence type="ECO:0000256" key="7">
    <source>
        <dbReference type="ARBA" id="ARBA00022989"/>
    </source>
</evidence>
<keyword evidence="12" id="KW-1185">Reference proteome</keyword>
<evidence type="ECO:0000256" key="8">
    <source>
        <dbReference type="ARBA" id="ARBA00023136"/>
    </source>
</evidence>
<evidence type="ECO:0000256" key="3">
    <source>
        <dbReference type="ARBA" id="ARBA00022553"/>
    </source>
</evidence>
<dbReference type="Gene3D" id="6.10.340.10">
    <property type="match status" value="1"/>
</dbReference>
<organism evidence="11 12">
    <name type="scientific">Cellulosilyticum lentocellum (strain ATCC 49066 / DSM 5427 / NCIMB 11756 / RHM5)</name>
    <name type="common">Clostridium lentocellum</name>
    <dbReference type="NCBI Taxonomy" id="642492"/>
    <lineage>
        <taxon>Bacteria</taxon>
        <taxon>Bacillati</taxon>
        <taxon>Bacillota</taxon>
        <taxon>Clostridia</taxon>
        <taxon>Lachnospirales</taxon>
        <taxon>Cellulosilyticaceae</taxon>
        <taxon>Cellulosilyticum</taxon>
    </lineage>
</organism>